<dbReference type="EMBL" id="QGKV02000299">
    <property type="protein sequence ID" value="KAF3596780.1"/>
    <property type="molecule type" value="Genomic_DNA"/>
</dbReference>
<sequence length="52" mass="5615">MLCVLFQGKVVIHPSSSGGWDEGVIGMQIGEVARLRHVVSKVCVMKALSFIT</sequence>
<keyword evidence="2" id="KW-1185">Reference proteome</keyword>
<gene>
    <name evidence="1" type="ORF">DY000_02025172</name>
</gene>
<organism evidence="1 2">
    <name type="scientific">Brassica cretica</name>
    <name type="common">Mustard</name>
    <dbReference type="NCBI Taxonomy" id="69181"/>
    <lineage>
        <taxon>Eukaryota</taxon>
        <taxon>Viridiplantae</taxon>
        <taxon>Streptophyta</taxon>
        <taxon>Embryophyta</taxon>
        <taxon>Tracheophyta</taxon>
        <taxon>Spermatophyta</taxon>
        <taxon>Magnoliopsida</taxon>
        <taxon>eudicotyledons</taxon>
        <taxon>Gunneridae</taxon>
        <taxon>Pentapetalae</taxon>
        <taxon>rosids</taxon>
        <taxon>malvids</taxon>
        <taxon>Brassicales</taxon>
        <taxon>Brassicaceae</taxon>
        <taxon>Brassiceae</taxon>
        <taxon>Brassica</taxon>
    </lineage>
</organism>
<evidence type="ECO:0000313" key="1">
    <source>
        <dbReference type="EMBL" id="KAF3596780.1"/>
    </source>
</evidence>
<evidence type="ECO:0008006" key="3">
    <source>
        <dbReference type="Google" id="ProtNLM"/>
    </source>
</evidence>
<evidence type="ECO:0000313" key="2">
    <source>
        <dbReference type="Proteomes" id="UP000266723"/>
    </source>
</evidence>
<dbReference type="Proteomes" id="UP000266723">
    <property type="component" value="Unassembled WGS sequence"/>
</dbReference>
<proteinExistence type="predicted"/>
<comment type="caution">
    <text evidence="1">The sequence shown here is derived from an EMBL/GenBank/DDBJ whole genome shotgun (WGS) entry which is preliminary data.</text>
</comment>
<protein>
    <recommendedName>
        <fullName evidence="3">Peptidylprolyl isomerase</fullName>
    </recommendedName>
</protein>
<reference evidence="1 2" key="1">
    <citation type="journal article" date="2020" name="BMC Genomics">
        <title>Intraspecific diversification of the crop wild relative Brassica cretica Lam. using demographic model selection.</title>
        <authorList>
            <person name="Kioukis A."/>
            <person name="Michalopoulou V.A."/>
            <person name="Briers L."/>
            <person name="Pirintsos S."/>
            <person name="Studholme D.J."/>
            <person name="Pavlidis P."/>
            <person name="Sarris P.F."/>
        </authorList>
    </citation>
    <scope>NUCLEOTIDE SEQUENCE [LARGE SCALE GENOMIC DNA]</scope>
    <source>
        <strain evidence="2">cv. PFS-1207/04</strain>
    </source>
</reference>
<accession>A0ABQ7EJC5</accession>
<name>A0ABQ7EJC5_BRACR</name>